<protein>
    <submittedName>
        <fullName evidence="1">Uncharacterized protein</fullName>
    </submittedName>
</protein>
<feature type="non-terminal residue" evidence="1">
    <location>
        <position position="1"/>
    </location>
</feature>
<name>A0A383F6V3_9ZZZZ</name>
<proteinExistence type="predicted"/>
<organism evidence="1">
    <name type="scientific">marine metagenome</name>
    <dbReference type="NCBI Taxonomy" id="408172"/>
    <lineage>
        <taxon>unclassified sequences</taxon>
        <taxon>metagenomes</taxon>
        <taxon>ecological metagenomes</taxon>
    </lineage>
</organism>
<reference evidence="1" key="1">
    <citation type="submission" date="2018-05" db="EMBL/GenBank/DDBJ databases">
        <authorList>
            <person name="Lanie J.A."/>
            <person name="Ng W.-L."/>
            <person name="Kazmierczak K.M."/>
            <person name="Andrzejewski T.M."/>
            <person name="Davidsen T.M."/>
            <person name="Wayne K.J."/>
            <person name="Tettelin H."/>
            <person name="Glass J.I."/>
            <person name="Rusch D."/>
            <person name="Podicherti R."/>
            <person name="Tsui H.-C.T."/>
            <person name="Winkler M.E."/>
        </authorList>
    </citation>
    <scope>NUCLEOTIDE SEQUENCE</scope>
</reference>
<evidence type="ECO:0000313" key="1">
    <source>
        <dbReference type="EMBL" id="SVE64847.1"/>
    </source>
</evidence>
<dbReference type="EMBL" id="UINC01232047">
    <property type="protein sequence ID" value="SVE64847.1"/>
    <property type="molecule type" value="Genomic_DNA"/>
</dbReference>
<feature type="non-terminal residue" evidence="1">
    <location>
        <position position="196"/>
    </location>
</feature>
<dbReference type="AlphaFoldDB" id="A0A383F6V3"/>
<gene>
    <name evidence="1" type="ORF">METZ01_LOCUS517701</name>
</gene>
<accession>A0A383F6V3</accession>
<sequence>VIERIHNFWGIESEYIFGDMFTGYEDLYPELDTFTAEVYEANPKDTIEKVFNIYRNRSIVPIIYYTETGLIQALKEFKRASYSHVENNVIGLGNNLGQTLCRFLFTNMQTAEPKGRGSNSLKDRFNDDAKLRRAIRICFEFRDGNKLVYPTAMRRSLELVTGENVQNFKPQHARAIAERLCPVLWGRIYDYSCGYG</sequence>